<keyword evidence="1" id="KW-0732">Signal</keyword>
<accession>A0A327NW65</accession>
<dbReference type="EMBL" id="QLII01000001">
    <property type="protein sequence ID" value="RAI77078.1"/>
    <property type="molecule type" value="Genomic_DNA"/>
</dbReference>
<dbReference type="RefSeq" id="WP_111347234.1">
    <property type="nucleotide sequence ID" value="NZ_QLII01000001.1"/>
</dbReference>
<evidence type="ECO:0000313" key="2">
    <source>
        <dbReference type="EMBL" id="RAI77078.1"/>
    </source>
</evidence>
<name>A0A327NW65_9BACT</name>
<reference evidence="2 3" key="1">
    <citation type="submission" date="2018-06" db="EMBL/GenBank/DDBJ databases">
        <title>Spirosoma sp. HMF3257 Genome sequencing and assembly.</title>
        <authorList>
            <person name="Kang H."/>
            <person name="Cha I."/>
            <person name="Kim H."/>
            <person name="Kang J."/>
            <person name="Joh K."/>
        </authorList>
    </citation>
    <scope>NUCLEOTIDE SEQUENCE [LARGE SCALE GENOMIC DNA]</scope>
    <source>
        <strain evidence="2 3">HMF3257</strain>
    </source>
</reference>
<evidence type="ECO:0008006" key="4">
    <source>
        <dbReference type="Google" id="ProtNLM"/>
    </source>
</evidence>
<dbReference type="AlphaFoldDB" id="A0A327NW65"/>
<protein>
    <recommendedName>
        <fullName evidence="4">Lipoprotein</fullName>
    </recommendedName>
</protein>
<feature type="signal peptide" evidence="1">
    <location>
        <begin position="1"/>
        <end position="23"/>
    </location>
</feature>
<feature type="chain" id="PRO_5016311702" description="Lipoprotein" evidence="1">
    <location>
        <begin position="24"/>
        <end position="155"/>
    </location>
</feature>
<proteinExistence type="predicted"/>
<evidence type="ECO:0000313" key="3">
    <source>
        <dbReference type="Proteomes" id="UP000249016"/>
    </source>
</evidence>
<organism evidence="2 3">
    <name type="scientific">Spirosoma telluris</name>
    <dbReference type="NCBI Taxonomy" id="2183553"/>
    <lineage>
        <taxon>Bacteria</taxon>
        <taxon>Pseudomonadati</taxon>
        <taxon>Bacteroidota</taxon>
        <taxon>Cytophagia</taxon>
        <taxon>Cytophagales</taxon>
        <taxon>Cytophagaceae</taxon>
        <taxon>Spirosoma</taxon>
    </lineage>
</organism>
<evidence type="ECO:0000256" key="1">
    <source>
        <dbReference type="SAM" id="SignalP"/>
    </source>
</evidence>
<keyword evidence="3" id="KW-1185">Reference proteome</keyword>
<dbReference type="Proteomes" id="UP000249016">
    <property type="component" value="Unassembled WGS sequence"/>
</dbReference>
<comment type="caution">
    <text evidence="2">The sequence shown here is derived from an EMBL/GenBank/DDBJ whole genome shotgun (WGS) entry which is preliminary data.</text>
</comment>
<sequence length="155" mass="17296">MSKLLSKVILLSILIVLSLNGCYNECGDQGYLGVFYLTDKKTGKPYYKVSKDSPDSVRVFIGSPSGRQVPYIKNYDDRYGYILGDVDLYGTVDYTLYIYLNQSDTDTLIISNLTTRVYGKCDQKSFLTSATYNGHPLQSISSDTTGGIIHLNLIK</sequence>
<gene>
    <name evidence="2" type="ORF">HMF3257_28060</name>
</gene>